<dbReference type="EMBL" id="JAAGVY010000027">
    <property type="protein sequence ID" value="NEN24495.1"/>
    <property type="molecule type" value="Genomic_DNA"/>
</dbReference>
<sequence>MSNCHNLFQTFNRELNIKPTKKKSLMTSRDNLRDEIRDYFKKNHSDYIPFFRGQGSYSLGTMIRTKDDTCDLDNGVYFFPKPSATGTALQGWVWDAVEDVTSVKPQHRQRCIRVVYVNDYHIDLPVYYKSSKTDDNEKPHIAVKNDEWSKSDPKEFSDWFYDVKDANGQLVRIVRYLKAWCDNRSKKMPNGLTMTVLAAQQIVYNDRDDICLRDTLKKIRTSLKADWSCVMPTTPKDDLLENFGGSKDYFFESLQALIEDADIAIDSEKNQLKASKLWKKHLGSYYPEGEDKDVDKQESKLSLIAASILTGKAKLDDQGIIQEKTGVGHLPHKNFGGQ</sequence>
<dbReference type="GO" id="GO:0140701">
    <property type="term" value="F:3',3'-cyclic GMP-AMP synthase activity"/>
    <property type="evidence" value="ECO:0007669"/>
    <property type="project" value="InterPro"/>
</dbReference>
<dbReference type="AlphaFoldDB" id="A0A7K3WUZ6"/>
<evidence type="ECO:0000259" key="12">
    <source>
        <dbReference type="Pfam" id="PF21654"/>
    </source>
</evidence>
<accession>A0A7K3WUZ6</accession>
<evidence type="ECO:0000313" key="13">
    <source>
        <dbReference type="EMBL" id="NEN24495.1"/>
    </source>
</evidence>
<keyword evidence="6" id="KW-0460">Magnesium</keyword>
<dbReference type="InterPro" id="IPR048445">
    <property type="entry name" value="DncV-like_NTFase"/>
</dbReference>
<comment type="caution">
    <text evidence="13">The sequence shown here is derived from an EMBL/GenBank/DDBJ whole genome shotgun (WGS) entry which is preliminary data.</text>
</comment>
<dbReference type="Pfam" id="PF21654">
    <property type="entry name" value="DncV-like_NTFase"/>
    <property type="match status" value="1"/>
</dbReference>
<dbReference type="GO" id="GO:0005524">
    <property type="term" value="F:ATP binding"/>
    <property type="evidence" value="ECO:0007669"/>
    <property type="project" value="UniProtKB-KW"/>
</dbReference>
<evidence type="ECO:0000256" key="3">
    <source>
        <dbReference type="ARBA" id="ARBA00022723"/>
    </source>
</evidence>
<evidence type="ECO:0000256" key="11">
    <source>
        <dbReference type="ARBA" id="ARBA00048304"/>
    </source>
</evidence>
<evidence type="ECO:0000313" key="14">
    <source>
        <dbReference type="Proteomes" id="UP000486602"/>
    </source>
</evidence>
<evidence type="ECO:0000256" key="5">
    <source>
        <dbReference type="ARBA" id="ARBA00022840"/>
    </source>
</evidence>
<comment type="catalytic activity">
    <reaction evidence="11">
        <text>GTP + ATP = 3',3'-cGAMP + 2 diphosphate</text>
        <dbReference type="Rhea" id="RHEA:35647"/>
        <dbReference type="ChEBI" id="CHEBI:30616"/>
        <dbReference type="ChEBI" id="CHEBI:33019"/>
        <dbReference type="ChEBI" id="CHEBI:37565"/>
        <dbReference type="ChEBI" id="CHEBI:71501"/>
    </reaction>
    <physiologicalReaction direction="left-to-right" evidence="11">
        <dbReference type="Rhea" id="RHEA:35648"/>
    </physiologicalReaction>
</comment>
<feature type="domain" description="Cyclic GMP-AMP synthase DncV-like nucleotidyltransferase" evidence="12">
    <location>
        <begin position="50"/>
        <end position="127"/>
    </location>
</feature>
<name>A0A7K3WUZ6_9FLAO</name>
<dbReference type="Proteomes" id="UP000486602">
    <property type="component" value="Unassembled WGS sequence"/>
</dbReference>
<gene>
    <name evidence="13" type="ORF">G3O08_13380</name>
</gene>
<keyword evidence="9" id="KW-0342">GTP-binding</keyword>
<keyword evidence="1" id="KW-0808">Transferase</keyword>
<evidence type="ECO:0000256" key="10">
    <source>
        <dbReference type="ARBA" id="ARBA00044145"/>
    </source>
</evidence>
<dbReference type="GO" id="GO:0046872">
    <property type="term" value="F:metal ion binding"/>
    <property type="evidence" value="ECO:0007669"/>
    <property type="project" value="UniProtKB-KW"/>
</dbReference>
<keyword evidence="7" id="KW-0546">Nucleotide metabolism</keyword>
<keyword evidence="3" id="KW-0479">Metal-binding</keyword>
<keyword evidence="14" id="KW-1185">Reference proteome</keyword>
<evidence type="ECO:0000256" key="4">
    <source>
        <dbReference type="ARBA" id="ARBA00022741"/>
    </source>
</evidence>
<evidence type="ECO:0000256" key="1">
    <source>
        <dbReference type="ARBA" id="ARBA00022679"/>
    </source>
</evidence>
<evidence type="ECO:0000256" key="8">
    <source>
        <dbReference type="ARBA" id="ARBA00023118"/>
    </source>
</evidence>
<keyword evidence="5" id="KW-0067">ATP-binding</keyword>
<protein>
    <recommendedName>
        <fullName evidence="10">Cyclic GMP-AMP synthase</fullName>
    </recommendedName>
</protein>
<reference evidence="13 14" key="1">
    <citation type="submission" date="2020-02" db="EMBL/GenBank/DDBJ databases">
        <title>Out from the shadows clarifying the taxonomy of the family Cryomorphaceae and related taxa by utilizing the GTDB taxonomic framework.</title>
        <authorList>
            <person name="Bowman J.P."/>
        </authorList>
    </citation>
    <scope>NUCLEOTIDE SEQUENCE [LARGE SCALE GENOMIC DNA]</scope>
    <source>
        <strain evidence="13 14">QSSC 1-22</strain>
    </source>
</reference>
<dbReference type="GO" id="GO:0051607">
    <property type="term" value="P:defense response to virus"/>
    <property type="evidence" value="ECO:0007669"/>
    <property type="project" value="UniProtKB-KW"/>
</dbReference>
<keyword evidence="2" id="KW-0548">Nucleotidyltransferase</keyword>
<proteinExistence type="predicted"/>
<dbReference type="GO" id="GO:0009117">
    <property type="term" value="P:nucleotide metabolic process"/>
    <property type="evidence" value="ECO:0007669"/>
    <property type="project" value="UniProtKB-KW"/>
</dbReference>
<evidence type="ECO:0000256" key="9">
    <source>
        <dbReference type="ARBA" id="ARBA00023134"/>
    </source>
</evidence>
<dbReference type="InterPro" id="IPR047805">
    <property type="entry name" value="GAMP_synthase"/>
</dbReference>
<dbReference type="NCBIfam" id="NF041078">
    <property type="entry name" value="cGAS"/>
    <property type="match status" value="1"/>
</dbReference>
<evidence type="ECO:0000256" key="7">
    <source>
        <dbReference type="ARBA" id="ARBA00023080"/>
    </source>
</evidence>
<evidence type="ECO:0000256" key="2">
    <source>
        <dbReference type="ARBA" id="ARBA00022695"/>
    </source>
</evidence>
<dbReference type="GO" id="GO:0005525">
    <property type="term" value="F:GTP binding"/>
    <property type="evidence" value="ECO:0007669"/>
    <property type="project" value="UniProtKB-KW"/>
</dbReference>
<organism evidence="13 14">
    <name type="scientific">Cryomorpha ignava</name>
    <dbReference type="NCBI Taxonomy" id="101383"/>
    <lineage>
        <taxon>Bacteria</taxon>
        <taxon>Pseudomonadati</taxon>
        <taxon>Bacteroidota</taxon>
        <taxon>Flavobacteriia</taxon>
        <taxon>Flavobacteriales</taxon>
        <taxon>Cryomorphaceae</taxon>
        <taxon>Cryomorpha</taxon>
    </lineage>
</organism>
<keyword evidence="8" id="KW-0051">Antiviral defense</keyword>
<keyword evidence="4" id="KW-0547">Nucleotide-binding</keyword>
<dbReference type="RefSeq" id="WP_163285890.1">
    <property type="nucleotide sequence ID" value="NZ_JAAGVY010000027.1"/>
</dbReference>
<evidence type="ECO:0000256" key="6">
    <source>
        <dbReference type="ARBA" id="ARBA00022842"/>
    </source>
</evidence>